<dbReference type="InterPro" id="IPR019316">
    <property type="entry name" value="G8_domain"/>
</dbReference>
<dbReference type="PANTHER" id="PTHR47687">
    <property type="entry name" value="G8 DOMAIN-CONTAINING PROTEIN DDB_G0288475-RELATED"/>
    <property type="match status" value="1"/>
</dbReference>
<feature type="chain" id="PRO_5042272570" description="G8 domain-containing protein" evidence="3">
    <location>
        <begin position="22"/>
        <end position="968"/>
    </location>
</feature>
<feature type="signal peptide" evidence="3">
    <location>
        <begin position="1"/>
        <end position="21"/>
    </location>
</feature>
<evidence type="ECO:0000256" key="3">
    <source>
        <dbReference type="SAM" id="SignalP"/>
    </source>
</evidence>
<dbReference type="Pfam" id="PF24606">
    <property type="entry name" value="CEMIP_beta-hel"/>
    <property type="match status" value="1"/>
</dbReference>
<evidence type="ECO:0000313" key="6">
    <source>
        <dbReference type="Proteomes" id="UP001205105"/>
    </source>
</evidence>
<dbReference type="PROSITE" id="PS51484">
    <property type="entry name" value="G8"/>
    <property type="match status" value="1"/>
</dbReference>
<keyword evidence="3" id="KW-0732">Signal</keyword>
<dbReference type="EMBL" id="JADXDR010000108">
    <property type="protein sequence ID" value="KAI7839068.1"/>
    <property type="molecule type" value="Genomic_DNA"/>
</dbReference>
<evidence type="ECO:0000259" key="4">
    <source>
        <dbReference type="PROSITE" id="PS51484"/>
    </source>
</evidence>
<dbReference type="InterPro" id="IPR055401">
    <property type="entry name" value="CEMIP_beta-hel_dom"/>
</dbReference>
<dbReference type="AlphaFoldDB" id="A0AAD5DMH4"/>
<gene>
    <name evidence="5" type="ORF">COHA_007210</name>
</gene>
<keyword evidence="1" id="KW-0325">Glycoprotein</keyword>
<keyword evidence="6" id="KW-1185">Reference proteome</keyword>
<dbReference type="Proteomes" id="UP001205105">
    <property type="component" value="Unassembled WGS sequence"/>
</dbReference>
<feature type="domain" description="G8" evidence="4">
    <location>
        <begin position="145"/>
        <end position="264"/>
    </location>
</feature>
<comment type="similarity">
    <text evidence="2">Belongs to the comF family.</text>
</comment>
<accession>A0AAD5DMH4</accession>
<sequence>MGGRLALLLAAALLLPLTARAELISNSTLSETQCTGDEQEGTYCYVASSTFPRVCDCVRNVCPSASISETTNCFICDRGYGIYTSEEECMASEAFVEAVGIDPSSYPIPSFPSTSCPARSRATGSEQRSNCPFQQGGLKRWDDPNTWGGRVPSPSSVITLPANSKVLLGACMLQSGATYKQIVIPAGSELILADEDMAIDVGSIMVSGALRAGGPDCRLASRITVTFHPQPGVDVYNMAIWVQKGGELDLHGKLFTPTWTRLAQTANAGASSLQLQDPVRSWEAGQQVVVTTTIWKDEQENQNEVVTISSVSSDGRTMYLTQPLQYQHYGGPEYQAEVGLLSRYILGDASTEQSKRGVHIRNEGRARIRGVQAFRAGQNNVLGAYPFHWHFAGDASGQMATDNSVYRSFYRCYTIHATNNLLLQNNVGFDVQGHCFYIEDGVEEYNTIDHNLAAYVHVIGSPAAGYDQSGQTFRESPGMPQPSDAAASGFYVTNPNNRLSNNAASGGYSGFIYPVLPKPIGPSRWVNIVPASRPMLRFDGNSAHSSGYMWFQAGCLYFGGLIYEDPKDNNRLYYNGGRHEFTTMDAAGKTPAFFQMTNTKVFLCMVGHMSWGQRFEVINYQAYDIVRGATLFGQGLLQNAYINVQSANQRSGFPGRLDDLPPIAGFQWYDTRTMTIIKDTTFVNYKYQPQLGYYRMAVFYNITLINVDHQAIGRIDVHETGSSRMFNWLDYDGTSTQRTSPTIVGSWPSWWQIAPDCTFEVGRDGGEVAGGTSGTPGCAPWRGGQEVGRVELRIPGVTIAWDTGKAVPPTKDNEIGYVALFGYRANQARKMAITKNEGITGVTGQTGWYAHFYGGAPKYHEIWLSQVPVGTSLVWSSRYPAGTKVVEGDGLSYYFDGHHLFVKLVDPGNGETQGIDFCRGGVCVRGYRYWSLYYSIKATSLNCGGAFCWMQEQVGAGLIEHHSRCAVV</sequence>
<proteinExistence type="inferred from homology"/>
<evidence type="ECO:0000313" key="5">
    <source>
        <dbReference type="EMBL" id="KAI7839068.1"/>
    </source>
</evidence>
<evidence type="ECO:0000256" key="1">
    <source>
        <dbReference type="ARBA" id="ARBA00023180"/>
    </source>
</evidence>
<dbReference type="InterPro" id="IPR052334">
    <property type="entry name" value="G8_domain-comF-like"/>
</dbReference>
<protein>
    <recommendedName>
        <fullName evidence="4">G8 domain-containing protein</fullName>
    </recommendedName>
</protein>
<comment type="caution">
    <text evidence="5">The sequence shown here is derived from an EMBL/GenBank/DDBJ whole genome shotgun (WGS) entry which is preliminary data.</text>
</comment>
<dbReference type="Pfam" id="PF10162">
    <property type="entry name" value="G8"/>
    <property type="match status" value="1"/>
</dbReference>
<reference evidence="5" key="1">
    <citation type="submission" date="2020-11" db="EMBL/GenBank/DDBJ databases">
        <title>Chlorella ohadii genome sequencing and assembly.</title>
        <authorList>
            <person name="Murik O."/>
            <person name="Treves H."/>
            <person name="Kedem I."/>
            <person name="Shotland Y."/>
            <person name="Kaplan A."/>
        </authorList>
    </citation>
    <scope>NUCLEOTIDE SEQUENCE</scope>
    <source>
        <strain evidence="5">1</strain>
    </source>
</reference>
<dbReference type="PANTHER" id="PTHR47687:SF4">
    <property type="entry name" value="G8 DOMAIN-CONTAINING PROTEIN DDB_G0286311-RELATED"/>
    <property type="match status" value="1"/>
</dbReference>
<evidence type="ECO:0000256" key="2">
    <source>
        <dbReference type="ARBA" id="ARBA00038413"/>
    </source>
</evidence>
<dbReference type="SMART" id="SM01225">
    <property type="entry name" value="G8"/>
    <property type="match status" value="1"/>
</dbReference>
<organism evidence="5 6">
    <name type="scientific">Chlorella ohadii</name>
    <dbReference type="NCBI Taxonomy" id="2649997"/>
    <lineage>
        <taxon>Eukaryota</taxon>
        <taxon>Viridiplantae</taxon>
        <taxon>Chlorophyta</taxon>
        <taxon>core chlorophytes</taxon>
        <taxon>Trebouxiophyceae</taxon>
        <taxon>Chlorellales</taxon>
        <taxon>Chlorellaceae</taxon>
        <taxon>Chlorella clade</taxon>
        <taxon>Chlorella</taxon>
    </lineage>
</organism>
<name>A0AAD5DMH4_9CHLO</name>